<dbReference type="InterPro" id="IPR036875">
    <property type="entry name" value="Znf_CCHC_sf"/>
</dbReference>
<evidence type="ECO:0000256" key="2">
    <source>
        <dbReference type="PROSITE-ProRule" id="PRU00047"/>
    </source>
</evidence>
<dbReference type="PROSITE" id="PS50158">
    <property type="entry name" value="ZF_CCHC"/>
    <property type="match status" value="1"/>
</dbReference>
<keyword evidence="2" id="KW-0862">Zinc</keyword>
<evidence type="ECO:0000313" key="5">
    <source>
        <dbReference type="EMBL" id="KAJ7214420.1"/>
    </source>
</evidence>
<dbReference type="InterPro" id="IPR001878">
    <property type="entry name" value="Znf_CCHC"/>
</dbReference>
<feature type="region of interest" description="Disordered" evidence="3">
    <location>
        <begin position="1"/>
        <end position="29"/>
    </location>
</feature>
<sequence length="560" mass="62308">MSSDPTPTTPTTPVTPTSSSPAVSAVSTDSPRFLPTVNIHHPFSSQLSPSFGRFPTRPQTTAPILNLAPAITNMSGTGITAPAAAPVAGQPTAPVPAQAAPIAPTVVNPILPPVTRPRSRLDMPALKSRGAPTKFKGSPHDIAKFLSHLEKLFVVNNVTSDADKVESMAEYCSRKVVHILEGMPNYTTPNWRDLVIDMKTLFDEDKDQQRHRPNDLKKLTDIWRKQNIKSMSKWRRYLQEFTTIAGWLVHHQLMEEAECARYLWQGLHPKLRKLAEDRLLAQNPTRDMAVPFPQSDIIEVVSARFKRGRFDAEFSSDSSDSDSDSDSIQIAKARSNDPNELGDLVKQLSRMNIEDPEYNYLYYRATTLDPHVANCVRAPAIHIRAPPLPPNNFRNNQYVAPQNQYGPGPNRSQGAPMDRGCFGCGERGHGLWDCAKMAEALATGEIRRGDRGVEWADGSLLRRFNAQGETLLAAFQRQRQNRTVLPPPTAATSHRLPLHSSDGRSCRNRKGKASPNYSLLYHFIQFGCHASRQPKYQKIFVPVTGHRGDIRIPKTKSQNA</sequence>
<keyword evidence="2" id="KW-0863">Zinc-finger</keyword>
<feature type="region of interest" description="Disordered" evidence="3">
    <location>
        <begin position="485"/>
        <end position="510"/>
    </location>
</feature>
<dbReference type="AlphaFoldDB" id="A0AAD6VJ44"/>
<evidence type="ECO:0000313" key="6">
    <source>
        <dbReference type="Proteomes" id="UP001219525"/>
    </source>
</evidence>
<dbReference type="EMBL" id="JARJCW010000019">
    <property type="protein sequence ID" value="KAJ7214420.1"/>
    <property type="molecule type" value="Genomic_DNA"/>
</dbReference>
<feature type="region of interest" description="Disordered" evidence="3">
    <location>
        <begin position="312"/>
        <end position="335"/>
    </location>
</feature>
<protein>
    <recommendedName>
        <fullName evidence="4">CCHC-type domain-containing protein</fullName>
    </recommendedName>
</protein>
<feature type="region of interest" description="Disordered" evidence="3">
    <location>
        <begin position="111"/>
        <end position="135"/>
    </location>
</feature>
<dbReference type="GO" id="GO:0006397">
    <property type="term" value="P:mRNA processing"/>
    <property type="evidence" value="ECO:0007669"/>
    <property type="project" value="UniProtKB-KW"/>
</dbReference>
<dbReference type="GO" id="GO:0008270">
    <property type="term" value="F:zinc ion binding"/>
    <property type="evidence" value="ECO:0007669"/>
    <property type="project" value="UniProtKB-KW"/>
</dbReference>
<proteinExistence type="predicted"/>
<organism evidence="5 6">
    <name type="scientific">Mycena pura</name>
    <dbReference type="NCBI Taxonomy" id="153505"/>
    <lineage>
        <taxon>Eukaryota</taxon>
        <taxon>Fungi</taxon>
        <taxon>Dikarya</taxon>
        <taxon>Basidiomycota</taxon>
        <taxon>Agaricomycotina</taxon>
        <taxon>Agaricomycetes</taxon>
        <taxon>Agaricomycetidae</taxon>
        <taxon>Agaricales</taxon>
        <taxon>Marasmiineae</taxon>
        <taxon>Mycenaceae</taxon>
        <taxon>Mycena</taxon>
    </lineage>
</organism>
<feature type="domain" description="CCHC-type" evidence="4">
    <location>
        <begin position="421"/>
        <end position="434"/>
    </location>
</feature>
<comment type="caution">
    <text evidence="5">The sequence shown here is derived from an EMBL/GenBank/DDBJ whole genome shotgun (WGS) entry which is preliminary data.</text>
</comment>
<keyword evidence="6" id="KW-1185">Reference proteome</keyword>
<accession>A0AAD6VJ44</accession>
<evidence type="ECO:0000256" key="3">
    <source>
        <dbReference type="SAM" id="MobiDB-lite"/>
    </source>
</evidence>
<keyword evidence="1" id="KW-0507">mRNA processing</keyword>
<dbReference type="GO" id="GO:0003676">
    <property type="term" value="F:nucleic acid binding"/>
    <property type="evidence" value="ECO:0007669"/>
    <property type="project" value="InterPro"/>
</dbReference>
<gene>
    <name evidence="5" type="ORF">GGX14DRAFT_610853</name>
</gene>
<evidence type="ECO:0000259" key="4">
    <source>
        <dbReference type="PROSITE" id="PS50158"/>
    </source>
</evidence>
<evidence type="ECO:0000256" key="1">
    <source>
        <dbReference type="ARBA" id="ARBA00022664"/>
    </source>
</evidence>
<name>A0AAD6VJ44_9AGAR</name>
<reference evidence="5" key="1">
    <citation type="submission" date="2023-03" db="EMBL/GenBank/DDBJ databases">
        <title>Massive genome expansion in bonnet fungi (Mycena s.s.) driven by repeated elements and novel gene families across ecological guilds.</title>
        <authorList>
            <consortium name="Lawrence Berkeley National Laboratory"/>
            <person name="Harder C.B."/>
            <person name="Miyauchi S."/>
            <person name="Viragh M."/>
            <person name="Kuo A."/>
            <person name="Thoen E."/>
            <person name="Andreopoulos B."/>
            <person name="Lu D."/>
            <person name="Skrede I."/>
            <person name="Drula E."/>
            <person name="Henrissat B."/>
            <person name="Morin E."/>
            <person name="Kohler A."/>
            <person name="Barry K."/>
            <person name="LaButti K."/>
            <person name="Morin E."/>
            <person name="Salamov A."/>
            <person name="Lipzen A."/>
            <person name="Mereny Z."/>
            <person name="Hegedus B."/>
            <person name="Baldrian P."/>
            <person name="Stursova M."/>
            <person name="Weitz H."/>
            <person name="Taylor A."/>
            <person name="Grigoriev I.V."/>
            <person name="Nagy L.G."/>
            <person name="Martin F."/>
            <person name="Kauserud H."/>
        </authorList>
    </citation>
    <scope>NUCLEOTIDE SEQUENCE</scope>
    <source>
        <strain evidence="5">9144</strain>
    </source>
</reference>
<dbReference type="SUPFAM" id="SSF57756">
    <property type="entry name" value="Retrovirus zinc finger-like domains"/>
    <property type="match status" value="1"/>
</dbReference>
<keyword evidence="2" id="KW-0479">Metal-binding</keyword>
<dbReference type="Proteomes" id="UP001219525">
    <property type="component" value="Unassembled WGS sequence"/>
</dbReference>